<dbReference type="EMBL" id="AACBVJ010000010">
    <property type="protein sequence ID" value="EAJ9197674.1"/>
    <property type="molecule type" value="Genomic_DNA"/>
</dbReference>
<protein>
    <submittedName>
        <fullName evidence="6">DUF2393 domain-containing protein</fullName>
    </submittedName>
</protein>
<dbReference type="Pfam" id="PF09624">
    <property type="entry name" value="DUF2393"/>
    <property type="match status" value="1"/>
</dbReference>
<dbReference type="GeneID" id="66544746"/>
<evidence type="ECO:0000313" key="15">
    <source>
        <dbReference type="Proteomes" id="UP000576616"/>
    </source>
</evidence>
<dbReference type="Proteomes" id="UP000409545">
    <property type="component" value="Unassembled WGS sequence"/>
</dbReference>
<keyword evidence="1" id="KW-0472">Membrane</keyword>
<evidence type="ECO:0000313" key="9">
    <source>
        <dbReference type="EMBL" id="EAL6850707.1"/>
    </source>
</evidence>
<dbReference type="Proteomes" id="UP000365807">
    <property type="component" value="Unassembled WGS sequence"/>
</dbReference>
<evidence type="ECO:0000313" key="13">
    <source>
        <dbReference type="Proteomes" id="UP000382436"/>
    </source>
</evidence>
<evidence type="ECO:0000313" key="12">
    <source>
        <dbReference type="Proteomes" id="UP000365807"/>
    </source>
</evidence>
<evidence type="ECO:0000313" key="4">
    <source>
        <dbReference type="EMBL" id="EAJ9197674.1"/>
    </source>
</evidence>
<dbReference type="InterPro" id="IPR013417">
    <property type="entry name" value="CHP02588"/>
</dbReference>
<dbReference type="EMBL" id="AABKAB010000002">
    <property type="protein sequence ID" value="EAH8156515.1"/>
    <property type="molecule type" value="Genomic_DNA"/>
</dbReference>
<accession>A0A0Q2PRP5</accession>
<reference evidence="6 12" key="2">
    <citation type="submission" date="2018-06" db="EMBL/GenBank/DDBJ databases">
        <authorList>
            <consortium name="NARMS: The National Antimicrobial Resistance Monitoring System"/>
        </authorList>
    </citation>
    <scope>NUCLEOTIDE SEQUENCE [LARGE SCALE GENOMIC DNA]</scope>
    <source>
        <strain evidence="9 10">CVM N17C548</strain>
        <strain evidence="6 12">FSIS11807978</strain>
        <strain evidence="8 14">FSIS1711007</strain>
    </source>
</reference>
<dbReference type="OrthoDB" id="5361736at2"/>
<dbReference type="Proteomes" id="UP000361993">
    <property type="component" value="Unassembled WGS sequence"/>
</dbReference>
<dbReference type="Proteomes" id="UP000576616">
    <property type="component" value="Unassembled WGS sequence"/>
</dbReference>
<evidence type="ECO:0000313" key="5">
    <source>
        <dbReference type="EMBL" id="EAK1508957.1"/>
    </source>
</evidence>
<reference evidence="5 11" key="1">
    <citation type="submission" date="2018-05" db="EMBL/GenBank/DDBJ databases">
        <authorList>
            <consortium name="GenomeTrakr network: Whole genome sequencing for foodborne pathogen traceback"/>
        </authorList>
    </citation>
    <scope>NUCLEOTIDE SEQUENCE [LARGE SCALE GENOMIC DNA]</scope>
    <source>
        <strain evidence="5 11">NC_C6016</strain>
    </source>
</reference>
<feature type="transmembrane region" description="Helical" evidence="1">
    <location>
        <begin position="20"/>
        <end position="40"/>
    </location>
</feature>
<gene>
    <name evidence="8" type="ORF">B9Q54_02045</name>
    <name evidence="4" type="ORF">BZ274_05715</name>
    <name evidence="6" type="ORF">C6T04_02450</name>
    <name evidence="7" type="ORF">C6T04_09930</name>
    <name evidence="5" type="ORF">CJD00_01490</name>
    <name evidence="9" type="ORF">DSX26_04405</name>
    <name evidence="2" type="ORF">ES716_00940</name>
    <name evidence="3" type="ORF">ES716_08840</name>
</gene>
<dbReference type="EMBL" id="AACGFG010000071">
    <property type="protein sequence ID" value="EAK4359204.1"/>
    <property type="molecule type" value="Genomic_DNA"/>
</dbReference>
<keyword evidence="1" id="KW-1133">Transmembrane helix</keyword>
<proteinExistence type="predicted"/>
<dbReference type="EMBL" id="AABKAB010000044">
    <property type="protein sequence ID" value="EAH8158002.1"/>
    <property type="molecule type" value="Genomic_DNA"/>
</dbReference>
<keyword evidence="1" id="KW-0812">Transmembrane</keyword>
<evidence type="ECO:0000313" key="3">
    <source>
        <dbReference type="EMBL" id="EAH8158002.1"/>
    </source>
</evidence>
<dbReference type="EMBL" id="AACGFG010000003">
    <property type="protein sequence ID" value="EAK4357789.1"/>
    <property type="molecule type" value="Genomic_DNA"/>
</dbReference>
<dbReference type="EMBL" id="AACGUZ010000002">
    <property type="protein sequence ID" value="EAK5103061.1"/>
    <property type="molecule type" value="Genomic_DNA"/>
</dbReference>
<evidence type="ECO:0000313" key="2">
    <source>
        <dbReference type="EMBL" id="EAH8156515.1"/>
    </source>
</evidence>
<evidence type="ECO:0000256" key="1">
    <source>
        <dbReference type="SAM" id="Phobius"/>
    </source>
</evidence>
<evidence type="ECO:0000313" key="8">
    <source>
        <dbReference type="EMBL" id="EAK5103061.1"/>
    </source>
</evidence>
<dbReference type="EMBL" id="AACQHW010000004">
    <property type="protein sequence ID" value="EAL6850707.1"/>
    <property type="molecule type" value="Genomic_DNA"/>
</dbReference>
<organism evidence="6 12">
    <name type="scientific">Campylobacter coli</name>
    <dbReference type="NCBI Taxonomy" id="195"/>
    <lineage>
        <taxon>Bacteria</taxon>
        <taxon>Pseudomonadati</taxon>
        <taxon>Campylobacterota</taxon>
        <taxon>Epsilonproteobacteria</taxon>
        <taxon>Campylobacterales</taxon>
        <taxon>Campylobacteraceae</taxon>
        <taxon>Campylobacter</taxon>
    </lineage>
</organism>
<dbReference type="KEGG" id="ccof:VC76_01355"/>
<dbReference type="STRING" id="195.ATE51_03710"/>
<evidence type="ECO:0000313" key="11">
    <source>
        <dbReference type="Proteomes" id="UP000361993"/>
    </source>
</evidence>
<dbReference type="KEGG" id="ccoo:ATE51_03710"/>
<dbReference type="RefSeq" id="WP_002782463.1">
    <property type="nucleotide sequence ID" value="NZ_AANHVQ020000005.1"/>
</dbReference>
<sequence>MERLKEIVHFYTTHLYLVDYMLILFVFFLFTCVLLLCIFLRHKPVAALLIIALNIIICFLIYTYGYKFIDSEVRSRKTTIVEQKFIQSSEALIIDFNITNTSKNDFKQCKVIARIFKDKLPEDNLINEYKNQLIPFRQKSREIFNLKKNTTQFQRISFDNFNYDNNYTIRLNSECF</sequence>
<dbReference type="EMBL" id="AACDUL010000002">
    <property type="protein sequence ID" value="EAK1508957.1"/>
    <property type="molecule type" value="Genomic_DNA"/>
</dbReference>
<evidence type="ECO:0000313" key="6">
    <source>
        <dbReference type="EMBL" id="EAK4357789.1"/>
    </source>
</evidence>
<feature type="transmembrane region" description="Helical" evidence="1">
    <location>
        <begin position="47"/>
        <end position="66"/>
    </location>
</feature>
<comment type="caution">
    <text evidence="6">The sequence shown here is derived from an EMBL/GenBank/DDBJ whole genome shotgun (WGS) entry which is preliminary data.</text>
</comment>
<reference evidence="2 15" key="3">
    <citation type="submission" date="2019-01" db="EMBL/GenBank/DDBJ databases">
        <authorList>
            <consortium name="PulseNet: The National Subtyping Network for Foodborne Disease Surveillance"/>
            <person name="Tarr C.L."/>
            <person name="Trees E."/>
            <person name="Katz L.S."/>
            <person name="Carleton-Romer H.A."/>
            <person name="Stroika S."/>
            <person name="Kucerova Z."/>
            <person name="Roache K.F."/>
            <person name="Sabol A.L."/>
            <person name="Besser J."/>
            <person name="Gerner-Smidt P."/>
        </authorList>
    </citation>
    <scope>NUCLEOTIDE SEQUENCE [LARGE SCALE GENOMIC DNA]</scope>
    <source>
        <strain evidence="4 13">PNUSAC001435</strain>
        <strain evidence="2 15">PNUSAC007828</strain>
    </source>
</reference>
<evidence type="ECO:0000313" key="10">
    <source>
        <dbReference type="Proteomes" id="UP000352088"/>
    </source>
</evidence>
<evidence type="ECO:0000313" key="14">
    <source>
        <dbReference type="Proteomes" id="UP000409545"/>
    </source>
</evidence>
<dbReference type="eggNOG" id="ENOG5032IP6">
    <property type="taxonomic scope" value="Bacteria"/>
</dbReference>
<dbReference type="AlphaFoldDB" id="A0A0Q2PRP5"/>
<evidence type="ECO:0000313" key="7">
    <source>
        <dbReference type="EMBL" id="EAK4359204.1"/>
    </source>
</evidence>
<dbReference type="Proteomes" id="UP000382436">
    <property type="component" value="Unassembled WGS sequence"/>
</dbReference>
<name>A0A0Q2PRP5_CAMCO</name>
<dbReference type="Proteomes" id="UP000352088">
    <property type="component" value="Unassembled WGS sequence"/>
</dbReference>